<evidence type="ECO:0000256" key="7">
    <source>
        <dbReference type="ARBA" id="ARBA00037228"/>
    </source>
</evidence>
<dbReference type="PANTHER" id="PTHR34270">
    <property type="entry name" value="PROTEIN RALF-LIKE 15-RELATED"/>
    <property type="match status" value="1"/>
</dbReference>
<keyword evidence="8" id="KW-0812">Transmembrane</keyword>
<dbReference type="AlphaFoldDB" id="A0A9Q0NQ05"/>
<keyword evidence="8" id="KW-0472">Membrane</keyword>
<comment type="caution">
    <text evidence="9">The sequence shown here is derived from an EMBL/GenBank/DDBJ whole genome shotgun (WGS) entry which is preliminary data.</text>
</comment>
<keyword evidence="4" id="KW-0372">Hormone</keyword>
<gene>
    <name evidence="9" type="ORF">OIU85_012796</name>
</gene>
<evidence type="ECO:0000313" key="10">
    <source>
        <dbReference type="Proteomes" id="UP001151529"/>
    </source>
</evidence>
<keyword evidence="6" id="KW-1015">Disulfide bond</keyword>
<dbReference type="Proteomes" id="UP001151529">
    <property type="component" value="Chromosome 18"/>
</dbReference>
<feature type="transmembrane region" description="Helical" evidence="8">
    <location>
        <begin position="143"/>
        <end position="161"/>
    </location>
</feature>
<comment type="function">
    <text evidence="7">Cell signaling peptide that may regulate plant stress, growth, and development. Mediates a rapid alkalinization of extracellular space by mediating a transient increase in the cytoplasmic Ca(2+) concentration leading to a calcium-dependent signaling events through a cell surface receptor and a concomitant activation of some intracellular mitogen-activated protein kinases.</text>
</comment>
<keyword evidence="3" id="KW-0964">Secreted</keyword>
<dbReference type="OrthoDB" id="851130at2759"/>
<comment type="similarity">
    <text evidence="2">Belongs to the plant rapid alkalinization factor (RALF) family.</text>
</comment>
<dbReference type="GO" id="GO:0040008">
    <property type="term" value="P:regulation of growth"/>
    <property type="evidence" value="ECO:0007669"/>
    <property type="project" value="UniProtKB-ARBA"/>
</dbReference>
<evidence type="ECO:0000313" key="9">
    <source>
        <dbReference type="EMBL" id="KAJ6673822.1"/>
    </source>
</evidence>
<dbReference type="PANTHER" id="PTHR34270:SF3">
    <property type="entry name" value="PROTEIN RALF-LIKE 16-RELATED"/>
    <property type="match status" value="1"/>
</dbReference>
<keyword evidence="10" id="KW-1185">Reference proteome</keyword>
<dbReference type="InterPro" id="IPR008801">
    <property type="entry name" value="RALF"/>
</dbReference>
<accession>A0A9Q0NQ05</accession>
<proteinExistence type="inferred from homology"/>
<reference evidence="9 10" key="1">
    <citation type="journal article" date="2023" name="Int. J. Mol. Sci.">
        <title>De Novo Assembly and Annotation of 11 Diverse Shrub Willow (Salix) Genomes Reveals Novel Gene Organization in Sex-Linked Regions.</title>
        <authorList>
            <person name="Hyden B."/>
            <person name="Feng K."/>
            <person name="Yates T.B."/>
            <person name="Jawdy S."/>
            <person name="Cereghino C."/>
            <person name="Smart L.B."/>
            <person name="Muchero W."/>
        </authorList>
    </citation>
    <scope>NUCLEOTIDE SEQUENCE [LARGE SCALE GENOMIC DNA]</scope>
    <source>
        <tissue evidence="9">Shoot tip</tissue>
    </source>
</reference>
<evidence type="ECO:0000256" key="3">
    <source>
        <dbReference type="ARBA" id="ARBA00022525"/>
    </source>
</evidence>
<sequence length="222" mass="24964">MVSSIYFARWSRRKMEMLSTRNLWILVEMTWTSWKRIRGHILFANCLYSRSTIFFLLASFILTSFLLFCSFHKLNSPLSLKLAIIAKTKQNSISIAAWNDADQNYFDHLTVQERDETTGGNKMSSHQQTAPLPLSTMSPSNKLMALGFCMLMVCTLFAGNAEATKYIGYGAIGRGDHEPECGPKNPCVNPPANGYHRGCEAIYKCRGGGKKFLQKDSILPSN</sequence>
<organism evidence="9 10">
    <name type="scientific">Salix viminalis</name>
    <name type="common">Common osier</name>
    <name type="synonym">Basket willow</name>
    <dbReference type="NCBI Taxonomy" id="40686"/>
    <lineage>
        <taxon>Eukaryota</taxon>
        <taxon>Viridiplantae</taxon>
        <taxon>Streptophyta</taxon>
        <taxon>Embryophyta</taxon>
        <taxon>Tracheophyta</taxon>
        <taxon>Spermatophyta</taxon>
        <taxon>Magnoliopsida</taxon>
        <taxon>eudicotyledons</taxon>
        <taxon>Gunneridae</taxon>
        <taxon>Pentapetalae</taxon>
        <taxon>rosids</taxon>
        <taxon>fabids</taxon>
        <taxon>Malpighiales</taxon>
        <taxon>Salicaceae</taxon>
        <taxon>Saliceae</taxon>
        <taxon>Salix</taxon>
    </lineage>
</organism>
<comment type="subcellular location">
    <subcellularLocation>
        <location evidence="1">Secreted</location>
    </subcellularLocation>
</comment>
<evidence type="ECO:0000256" key="2">
    <source>
        <dbReference type="ARBA" id="ARBA00009178"/>
    </source>
</evidence>
<evidence type="ECO:0000256" key="8">
    <source>
        <dbReference type="SAM" id="Phobius"/>
    </source>
</evidence>
<keyword evidence="8" id="KW-1133">Transmembrane helix</keyword>
<evidence type="ECO:0000256" key="4">
    <source>
        <dbReference type="ARBA" id="ARBA00022702"/>
    </source>
</evidence>
<dbReference type="GO" id="GO:0005576">
    <property type="term" value="C:extracellular region"/>
    <property type="evidence" value="ECO:0007669"/>
    <property type="project" value="UniProtKB-SubCell"/>
</dbReference>
<name>A0A9Q0NQ05_SALVM</name>
<dbReference type="EMBL" id="JAPFFL010000017">
    <property type="protein sequence ID" value="KAJ6673822.1"/>
    <property type="molecule type" value="Genomic_DNA"/>
</dbReference>
<evidence type="ECO:0000256" key="1">
    <source>
        <dbReference type="ARBA" id="ARBA00004613"/>
    </source>
</evidence>
<feature type="transmembrane region" description="Helical" evidence="8">
    <location>
        <begin position="52"/>
        <end position="71"/>
    </location>
</feature>
<protein>
    <submittedName>
        <fullName evidence="9">PROTEIN RALF-LIKE 15-RELATED</fullName>
    </submittedName>
</protein>
<dbReference type="Pfam" id="PF05498">
    <property type="entry name" value="RALF"/>
    <property type="match status" value="1"/>
</dbReference>
<dbReference type="GO" id="GO:0005179">
    <property type="term" value="F:hormone activity"/>
    <property type="evidence" value="ECO:0007669"/>
    <property type="project" value="UniProtKB-KW"/>
</dbReference>
<keyword evidence="5" id="KW-0732">Signal</keyword>
<evidence type="ECO:0000256" key="5">
    <source>
        <dbReference type="ARBA" id="ARBA00022729"/>
    </source>
</evidence>
<evidence type="ECO:0000256" key="6">
    <source>
        <dbReference type="ARBA" id="ARBA00023157"/>
    </source>
</evidence>